<name>A0AAE0J892_9PEZI</name>
<protein>
    <submittedName>
        <fullName evidence="2">Uncharacterized protein</fullName>
    </submittedName>
</protein>
<evidence type="ECO:0000313" key="2">
    <source>
        <dbReference type="EMBL" id="KAK3338843.1"/>
    </source>
</evidence>
<feature type="non-terminal residue" evidence="2">
    <location>
        <position position="1"/>
    </location>
</feature>
<dbReference type="RefSeq" id="XP_062678203.1">
    <property type="nucleotide sequence ID" value="XM_062825021.1"/>
</dbReference>
<organism evidence="2 3">
    <name type="scientific">Neurospora tetraspora</name>
    <dbReference type="NCBI Taxonomy" id="94610"/>
    <lineage>
        <taxon>Eukaryota</taxon>
        <taxon>Fungi</taxon>
        <taxon>Dikarya</taxon>
        <taxon>Ascomycota</taxon>
        <taxon>Pezizomycotina</taxon>
        <taxon>Sordariomycetes</taxon>
        <taxon>Sordariomycetidae</taxon>
        <taxon>Sordariales</taxon>
        <taxon>Sordariaceae</taxon>
        <taxon>Neurospora</taxon>
    </lineage>
</organism>
<keyword evidence="3" id="KW-1185">Reference proteome</keyword>
<dbReference type="EMBL" id="JAUEPP010000007">
    <property type="protein sequence ID" value="KAK3338843.1"/>
    <property type="molecule type" value="Genomic_DNA"/>
</dbReference>
<gene>
    <name evidence="2" type="ORF">B0H65DRAFT_432671</name>
</gene>
<reference evidence="2" key="2">
    <citation type="submission" date="2023-06" db="EMBL/GenBank/DDBJ databases">
        <authorList>
            <consortium name="Lawrence Berkeley National Laboratory"/>
            <person name="Haridas S."/>
            <person name="Hensen N."/>
            <person name="Bonometti L."/>
            <person name="Westerberg I."/>
            <person name="Brannstrom I.O."/>
            <person name="Guillou S."/>
            <person name="Cros-Aarteil S."/>
            <person name="Calhoun S."/>
            <person name="Kuo A."/>
            <person name="Mondo S."/>
            <person name="Pangilinan J."/>
            <person name="Riley R."/>
            <person name="Labutti K."/>
            <person name="Andreopoulos B."/>
            <person name="Lipzen A."/>
            <person name="Chen C."/>
            <person name="Yanf M."/>
            <person name="Daum C."/>
            <person name="Ng V."/>
            <person name="Clum A."/>
            <person name="Steindorff A."/>
            <person name="Ohm R."/>
            <person name="Martin F."/>
            <person name="Silar P."/>
            <person name="Natvig D."/>
            <person name="Lalanne C."/>
            <person name="Gautier V."/>
            <person name="Ament-Velasquez S.L."/>
            <person name="Kruys A."/>
            <person name="Hutchinson M.I."/>
            <person name="Powell A.J."/>
            <person name="Barry K."/>
            <person name="Miller A.N."/>
            <person name="Grigoriev I.V."/>
            <person name="Debuchy R."/>
            <person name="Gladieux P."/>
            <person name="Thoren M.H."/>
            <person name="Johannesson H."/>
        </authorList>
    </citation>
    <scope>NUCLEOTIDE SEQUENCE</scope>
    <source>
        <strain evidence="2">CBS 560.94</strain>
    </source>
</reference>
<evidence type="ECO:0000313" key="3">
    <source>
        <dbReference type="Proteomes" id="UP001278500"/>
    </source>
</evidence>
<accession>A0AAE0J892</accession>
<dbReference type="AlphaFoldDB" id="A0AAE0J892"/>
<dbReference type="Proteomes" id="UP001278500">
    <property type="component" value="Unassembled WGS sequence"/>
</dbReference>
<reference evidence="2" key="1">
    <citation type="journal article" date="2023" name="Mol. Phylogenet. Evol.">
        <title>Genome-scale phylogeny and comparative genomics of the fungal order Sordariales.</title>
        <authorList>
            <person name="Hensen N."/>
            <person name="Bonometti L."/>
            <person name="Westerberg I."/>
            <person name="Brannstrom I.O."/>
            <person name="Guillou S."/>
            <person name="Cros-Aarteil S."/>
            <person name="Calhoun S."/>
            <person name="Haridas S."/>
            <person name="Kuo A."/>
            <person name="Mondo S."/>
            <person name="Pangilinan J."/>
            <person name="Riley R."/>
            <person name="LaButti K."/>
            <person name="Andreopoulos B."/>
            <person name="Lipzen A."/>
            <person name="Chen C."/>
            <person name="Yan M."/>
            <person name="Daum C."/>
            <person name="Ng V."/>
            <person name="Clum A."/>
            <person name="Steindorff A."/>
            <person name="Ohm R.A."/>
            <person name="Martin F."/>
            <person name="Silar P."/>
            <person name="Natvig D.O."/>
            <person name="Lalanne C."/>
            <person name="Gautier V."/>
            <person name="Ament-Velasquez S.L."/>
            <person name="Kruys A."/>
            <person name="Hutchinson M.I."/>
            <person name="Powell A.J."/>
            <person name="Barry K."/>
            <person name="Miller A.N."/>
            <person name="Grigoriev I.V."/>
            <person name="Debuchy R."/>
            <person name="Gladieux P."/>
            <person name="Hiltunen Thoren M."/>
            <person name="Johannesson H."/>
        </authorList>
    </citation>
    <scope>NUCLEOTIDE SEQUENCE</scope>
    <source>
        <strain evidence="2">CBS 560.94</strain>
    </source>
</reference>
<feature type="region of interest" description="Disordered" evidence="1">
    <location>
        <begin position="1"/>
        <end position="28"/>
    </location>
</feature>
<evidence type="ECO:0000256" key="1">
    <source>
        <dbReference type="SAM" id="MobiDB-lite"/>
    </source>
</evidence>
<dbReference type="GeneID" id="87862175"/>
<sequence length="84" mass="8999">QAHHEQTKKHHTTGTTCPGPFPHPAQPIASTADTAIHAVVTTRPQHQTSRAPGPFPLPAYAVIRKAALQVYVTSTPKPKGLPRP</sequence>
<feature type="compositionally biased region" description="Basic residues" evidence="1">
    <location>
        <begin position="1"/>
        <end position="12"/>
    </location>
</feature>
<comment type="caution">
    <text evidence="2">The sequence shown here is derived from an EMBL/GenBank/DDBJ whole genome shotgun (WGS) entry which is preliminary data.</text>
</comment>
<proteinExistence type="predicted"/>